<comment type="similarity">
    <text evidence="2">Belongs to the SurE nucleotidase family.</text>
</comment>
<evidence type="ECO:0000256" key="5">
    <source>
        <dbReference type="ARBA" id="ARBA00022801"/>
    </source>
</evidence>
<evidence type="ECO:0000313" key="8">
    <source>
        <dbReference type="Proteomes" id="UP001331936"/>
    </source>
</evidence>
<dbReference type="Proteomes" id="UP001331936">
    <property type="component" value="Unassembled WGS sequence"/>
</dbReference>
<organism evidence="7 8">
    <name type="scientific">Rhodococcus chondri</name>
    <dbReference type="NCBI Taxonomy" id="3065941"/>
    <lineage>
        <taxon>Bacteria</taxon>
        <taxon>Bacillati</taxon>
        <taxon>Actinomycetota</taxon>
        <taxon>Actinomycetes</taxon>
        <taxon>Mycobacteriales</taxon>
        <taxon>Nocardiaceae</taxon>
        <taxon>Rhodococcus</taxon>
    </lineage>
</organism>
<dbReference type="Gene3D" id="3.40.1210.10">
    <property type="entry name" value="Survival protein SurE-like phosphatase/nucleotidase"/>
    <property type="match status" value="1"/>
</dbReference>
<name>A0ABU7JT43_9NOCA</name>
<comment type="caution">
    <text evidence="7">The sequence shown here is derived from an EMBL/GenBank/DDBJ whole genome shotgun (WGS) entry which is preliminary data.</text>
</comment>
<dbReference type="InterPro" id="IPR002828">
    <property type="entry name" value="SurE-like_Pase/nucleotidase"/>
</dbReference>
<dbReference type="InterPro" id="IPR030048">
    <property type="entry name" value="SurE"/>
</dbReference>
<comment type="catalytic activity">
    <reaction evidence="1">
        <text>a ribonucleoside 5'-phosphate + H2O = a ribonucleoside + phosphate</text>
        <dbReference type="Rhea" id="RHEA:12484"/>
        <dbReference type="ChEBI" id="CHEBI:15377"/>
        <dbReference type="ChEBI" id="CHEBI:18254"/>
        <dbReference type="ChEBI" id="CHEBI:43474"/>
        <dbReference type="ChEBI" id="CHEBI:58043"/>
        <dbReference type="EC" id="3.1.3.5"/>
    </reaction>
</comment>
<evidence type="ECO:0000256" key="4">
    <source>
        <dbReference type="ARBA" id="ARBA00022723"/>
    </source>
</evidence>
<reference evidence="7 8" key="1">
    <citation type="submission" date="2023-08" db="EMBL/GenBank/DDBJ databases">
        <authorList>
            <person name="Girao M."/>
            <person name="Carvalho M.F."/>
        </authorList>
    </citation>
    <scope>NUCLEOTIDE SEQUENCE [LARGE SCALE GENOMIC DNA]</scope>
    <source>
        <strain evidence="7 8">CC-R104</strain>
    </source>
</reference>
<proteinExistence type="inferred from homology"/>
<dbReference type="SUPFAM" id="SSF64167">
    <property type="entry name" value="SurE-like"/>
    <property type="match status" value="1"/>
</dbReference>
<feature type="domain" description="Survival protein SurE-like phosphatase/nucleotidase" evidence="6">
    <location>
        <begin position="4"/>
        <end position="184"/>
    </location>
</feature>
<dbReference type="InterPro" id="IPR036523">
    <property type="entry name" value="SurE-like_sf"/>
</dbReference>
<dbReference type="Pfam" id="PF01975">
    <property type="entry name" value="SurE"/>
    <property type="match status" value="1"/>
</dbReference>
<dbReference type="EC" id="3.1.3.5" evidence="3"/>
<sequence>MKALIVNDDGIDSPGLALLARIAVDAGLDVQIAAPHMERSGASASLTALEEDGKLILTRRDMPDLPGVDALAVEASPALITFVASYGAFGRKPDIVLSGINLGPNTGHAILHSGTVGAALTAAAHGARGVALSLNGTAPSQWETAGPVAERAVRWAIDHGEPGKVLNVNIPDIPPGDLLGLRPAPLAEFGAVQAEIGEFEENGNESHSVAVTFRSVEIDDSYDSDAALLCRGWATATVLQMPFEVAHTDLSELEFSRSDRTRS</sequence>
<keyword evidence="8" id="KW-1185">Reference proteome</keyword>
<dbReference type="GO" id="GO:0008253">
    <property type="term" value="F:5'-nucleotidase activity"/>
    <property type="evidence" value="ECO:0007669"/>
    <property type="project" value="UniProtKB-EC"/>
</dbReference>
<dbReference type="RefSeq" id="WP_330152499.1">
    <property type="nucleotide sequence ID" value="NZ_JAUZMZ010000067.1"/>
</dbReference>
<evidence type="ECO:0000313" key="7">
    <source>
        <dbReference type="EMBL" id="MEE2033084.1"/>
    </source>
</evidence>
<keyword evidence="4" id="KW-0479">Metal-binding</keyword>
<accession>A0ABU7JT43</accession>
<keyword evidence="5 7" id="KW-0378">Hydrolase</keyword>
<evidence type="ECO:0000256" key="3">
    <source>
        <dbReference type="ARBA" id="ARBA00012643"/>
    </source>
</evidence>
<dbReference type="PANTHER" id="PTHR30457">
    <property type="entry name" value="5'-NUCLEOTIDASE SURE"/>
    <property type="match status" value="1"/>
</dbReference>
<protein>
    <recommendedName>
        <fullName evidence="3">5'-nucleotidase</fullName>
        <ecNumber evidence="3">3.1.3.5</ecNumber>
    </recommendedName>
</protein>
<dbReference type="PANTHER" id="PTHR30457:SF0">
    <property type="entry name" value="PHOSPHATASE, PUTATIVE (AFU_ORTHOLOGUE AFUA_4G01070)-RELATED"/>
    <property type="match status" value="1"/>
</dbReference>
<gene>
    <name evidence="7" type="ORF">Q8814_13340</name>
</gene>
<dbReference type="EMBL" id="JAUZMZ010000067">
    <property type="protein sequence ID" value="MEE2033084.1"/>
    <property type="molecule type" value="Genomic_DNA"/>
</dbReference>
<evidence type="ECO:0000256" key="1">
    <source>
        <dbReference type="ARBA" id="ARBA00000815"/>
    </source>
</evidence>
<evidence type="ECO:0000256" key="2">
    <source>
        <dbReference type="ARBA" id="ARBA00011062"/>
    </source>
</evidence>
<evidence type="ECO:0000259" key="6">
    <source>
        <dbReference type="Pfam" id="PF01975"/>
    </source>
</evidence>